<gene>
    <name evidence="1" type="ORF">SAMN05421803_11578</name>
</gene>
<dbReference type="RefSeq" id="WP_073381293.1">
    <property type="nucleotide sequence ID" value="NZ_FQZK01000015.1"/>
</dbReference>
<sequence length="146" mass="15795">MDRQNPENTETLAENLRTWADGDSLDMAAVELLITHGEWLTRPDFQRNLEPYFDANGRPATAIYWQKVSGALNRGSLPASSSAATVLRIALSLTNSLPVDLSDVVGLDAANTAAVLRALAVATQHTDRITVTLAPRQLPGWLKEGS</sequence>
<proteinExistence type="predicted"/>
<dbReference type="STRING" id="758803.SAMN05421803_11578"/>
<accession>A0A1M6QIT7</accession>
<dbReference type="OrthoDB" id="3532716at2"/>
<dbReference type="EMBL" id="FQZK01000015">
    <property type="protein sequence ID" value="SHK20088.1"/>
    <property type="molecule type" value="Genomic_DNA"/>
</dbReference>
<dbReference type="Proteomes" id="UP000184452">
    <property type="component" value="Unassembled WGS sequence"/>
</dbReference>
<evidence type="ECO:0000313" key="2">
    <source>
        <dbReference type="Proteomes" id="UP000184452"/>
    </source>
</evidence>
<dbReference type="AlphaFoldDB" id="A0A1M6QIT7"/>
<name>A0A1M6QIT7_9ACTN</name>
<protein>
    <submittedName>
        <fullName evidence="1">Uncharacterized protein</fullName>
    </submittedName>
</protein>
<keyword evidence="2" id="KW-1185">Reference proteome</keyword>
<reference evidence="1 2" key="1">
    <citation type="submission" date="2016-11" db="EMBL/GenBank/DDBJ databases">
        <authorList>
            <person name="Jaros S."/>
            <person name="Januszkiewicz K."/>
            <person name="Wedrychowicz H."/>
        </authorList>
    </citation>
    <scope>NUCLEOTIDE SEQUENCE [LARGE SCALE GENOMIC DNA]</scope>
    <source>
        <strain evidence="1 2">CGMCC 4.5723</strain>
    </source>
</reference>
<organism evidence="1 2">
    <name type="scientific">Nocardiopsis flavescens</name>
    <dbReference type="NCBI Taxonomy" id="758803"/>
    <lineage>
        <taxon>Bacteria</taxon>
        <taxon>Bacillati</taxon>
        <taxon>Actinomycetota</taxon>
        <taxon>Actinomycetes</taxon>
        <taxon>Streptosporangiales</taxon>
        <taxon>Nocardiopsidaceae</taxon>
        <taxon>Nocardiopsis</taxon>
    </lineage>
</organism>
<evidence type="ECO:0000313" key="1">
    <source>
        <dbReference type="EMBL" id="SHK20088.1"/>
    </source>
</evidence>